<gene>
    <name evidence="2" type="ORF">GCM10009755_16070</name>
</gene>
<evidence type="ECO:0000313" key="2">
    <source>
        <dbReference type="EMBL" id="GAA2006691.1"/>
    </source>
</evidence>
<keyword evidence="3" id="KW-1185">Reference proteome</keyword>
<dbReference type="PANTHER" id="PTHR43459">
    <property type="entry name" value="ENOYL-COA HYDRATASE"/>
    <property type="match status" value="1"/>
</dbReference>
<sequence length="277" mass="29332">MTVPTETLAGLETDTLTLEARPAGVVVLRIERPERKGALRYQDLDALDAILDGLATEESVRALVLAGTPGAFCAGIDLSDLESRSPEDRSRSENTVMSLDRWRFLAFPKPVVAAVDGPAVGMGVEISCQADLRIASARALFAWNFGDRGLVPDMGVSPLLLPTIVGLPTALDLQLSGRRVSGKEAEALGYVSTYVGDADPVDTAVEAASRLSAASPSAASRTKALTYAALLDPAGHLARHDAALRECLASDDHAEGVRAFLEKRTPAFRAPEVEEAR</sequence>
<proteinExistence type="inferred from homology"/>
<accession>A0ABN2TEZ6</accession>
<dbReference type="EMBL" id="BAAANO010000014">
    <property type="protein sequence ID" value="GAA2006691.1"/>
    <property type="molecule type" value="Genomic_DNA"/>
</dbReference>
<evidence type="ECO:0000313" key="3">
    <source>
        <dbReference type="Proteomes" id="UP001500755"/>
    </source>
</evidence>
<dbReference type="InterPro" id="IPR001753">
    <property type="entry name" value="Enoyl-CoA_hydra/iso"/>
</dbReference>
<comment type="caution">
    <text evidence="2">The sequence shown here is derived from an EMBL/GenBank/DDBJ whole genome shotgun (WGS) entry which is preliminary data.</text>
</comment>
<dbReference type="InterPro" id="IPR029045">
    <property type="entry name" value="ClpP/crotonase-like_dom_sf"/>
</dbReference>
<dbReference type="Proteomes" id="UP001500755">
    <property type="component" value="Unassembled WGS sequence"/>
</dbReference>
<evidence type="ECO:0000256" key="1">
    <source>
        <dbReference type="ARBA" id="ARBA00005254"/>
    </source>
</evidence>
<dbReference type="PANTHER" id="PTHR43459:SF1">
    <property type="entry name" value="EG:BACN32G11.4 PROTEIN"/>
    <property type="match status" value="1"/>
</dbReference>
<dbReference type="Gene3D" id="1.10.12.10">
    <property type="entry name" value="Lyase 2-enoyl-coa Hydratase, Chain A, domain 2"/>
    <property type="match status" value="1"/>
</dbReference>
<dbReference type="SUPFAM" id="SSF52096">
    <property type="entry name" value="ClpP/crotonase"/>
    <property type="match status" value="1"/>
</dbReference>
<dbReference type="RefSeq" id="WP_344308620.1">
    <property type="nucleotide sequence ID" value="NZ_BAAANO010000014.1"/>
</dbReference>
<protein>
    <submittedName>
        <fullName evidence="2">Crotonase/enoyl-CoA hydratase family protein</fullName>
    </submittedName>
</protein>
<comment type="similarity">
    <text evidence="1">Belongs to the enoyl-CoA hydratase/isomerase family.</text>
</comment>
<name>A0ABN2TEZ6_9MICO</name>
<dbReference type="InterPro" id="IPR014748">
    <property type="entry name" value="Enoyl-CoA_hydra_C"/>
</dbReference>
<dbReference type="CDD" id="cd06558">
    <property type="entry name" value="crotonase-like"/>
    <property type="match status" value="1"/>
</dbReference>
<reference evidence="2 3" key="1">
    <citation type="journal article" date="2019" name="Int. J. Syst. Evol. Microbiol.">
        <title>The Global Catalogue of Microorganisms (GCM) 10K type strain sequencing project: providing services to taxonomists for standard genome sequencing and annotation.</title>
        <authorList>
            <consortium name="The Broad Institute Genomics Platform"/>
            <consortium name="The Broad Institute Genome Sequencing Center for Infectious Disease"/>
            <person name="Wu L."/>
            <person name="Ma J."/>
        </authorList>
    </citation>
    <scope>NUCLEOTIDE SEQUENCE [LARGE SCALE GENOMIC DNA]</scope>
    <source>
        <strain evidence="2 3">JCM 14546</strain>
    </source>
</reference>
<dbReference type="Gene3D" id="3.90.226.10">
    <property type="entry name" value="2-enoyl-CoA Hydratase, Chain A, domain 1"/>
    <property type="match status" value="1"/>
</dbReference>
<organism evidence="2 3">
    <name type="scientific">Brevibacterium samyangense</name>
    <dbReference type="NCBI Taxonomy" id="366888"/>
    <lineage>
        <taxon>Bacteria</taxon>
        <taxon>Bacillati</taxon>
        <taxon>Actinomycetota</taxon>
        <taxon>Actinomycetes</taxon>
        <taxon>Micrococcales</taxon>
        <taxon>Brevibacteriaceae</taxon>
        <taxon>Brevibacterium</taxon>
    </lineage>
</organism>
<dbReference type="Pfam" id="PF00378">
    <property type="entry name" value="ECH_1"/>
    <property type="match status" value="1"/>
</dbReference>